<dbReference type="GO" id="GO:0003712">
    <property type="term" value="F:transcription coregulator activity"/>
    <property type="evidence" value="ECO:0007669"/>
    <property type="project" value="InterPro"/>
</dbReference>
<evidence type="ECO:0000256" key="1">
    <source>
        <dbReference type="ARBA" id="ARBA00023242"/>
    </source>
</evidence>
<feature type="compositionally biased region" description="Basic and acidic residues" evidence="2">
    <location>
        <begin position="327"/>
        <end position="338"/>
    </location>
</feature>
<evidence type="ECO:0000313" key="3">
    <source>
        <dbReference type="EMBL" id="KAK4600782.1"/>
    </source>
</evidence>
<accession>A0AAN7FY69</accession>
<proteinExistence type="predicted"/>
<evidence type="ECO:0000256" key="2">
    <source>
        <dbReference type="SAM" id="MobiDB-lite"/>
    </source>
</evidence>
<keyword evidence="4" id="KW-1185">Reference proteome</keyword>
<organism evidence="3 4">
    <name type="scientific">Quercus rubra</name>
    <name type="common">Northern red oak</name>
    <name type="synonym">Quercus borealis</name>
    <dbReference type="NCBI Taxonomy" id="3512"/>
    <lineage>
        <taxon>Eukaryota</taxon>
        <taxon>Viridiplantae</taxon>
        <taxon>Streptophyta</taxon>
        <taxon>Embryophyta</taxon>
        <taxon>Tracheophyta</taxon>
        <taxon>Spermatophyta</taxon>
        <taxon>Magnoliopsida</taxon>
        <taxon>eudicotyledons</taxon>
        <taxon>Gunneridae</taxon>
        <taxon>Pentapetalae</taxon>
        <taxon>rosids</taxon>
        <taxon>fabids</taxon>
        <taxon>Fagales</taxon>
        <taxon>Fagaceae</taxon>
        <taxon>Quercus</taxon>
    </lineage>
</organism>
<dbReference type="EMBL" id="JAXUIC010000002">
    <property type="protein sequence ID" value="KAK4600782.1"/>
    <property type="molecule type" value="Genomic_DNA"/>
</dbReference>
<sequence>MPRPGPRPYECVRKAWHSDRHQPIRGSLIQEIFRVVNEVHGSATKKNKEWQEKLPIVVLKAEEIMYSKANSVAEYMDLKTLWERMNDAIDTIIRRDESTENGKLLHPCIEAALNLGCTPRRASRSQRNINPRFYLSPNTQEQPPCVSPGTVVNTSQGNHTTKSQYMPLCSNFVKPDTPISTHLRPFPPSNDCAANKSLFASENVLSSGNKPSLHMENYPASDLYPVYPLYYGNCLQFVEPQHGFGILPNLTSDTLEPAKMGVENPYSCNVDASYKITETDTRKPLESSCKIGCDLSLRLGPLSFTCLGVGNRKPQEVEDDGSGSSRDGGKHRDQSPVDRKIALFTGAKAYDPLDSCSIKCSFEDKNTNVEATMRKRKEVFNHPEDDQQFCGQPKLPCSSHLTGRMRNAD</sequence>
<evidence type="ECO:0000313" key="4">
    <source>
        <dbReference type="Proteomes" id="UP001324115"/>
    </source>
</evidence>
<name>A0AAN7FY69_QUERU</name>
<dbReference type="Gene3D" id="1.10.246.20">
    <property type="entry name" value="Coactivator CBP, KIX domain"/>
    <property type="match status" value="1"/>
</dbReference>
<dbReference type="AlphaFoldDB" id="A0AAN7FY69"/>
<protein>
    <recommendedName>
        <fullName evidence="5">Histone acetyltransferase</fullName>
    </recommendedName>
</protein>
<dbReference type="Proteomes" id="UP001324115">
    <property type="component" value="Unassembled WGS sequence"/>
</dbReference>
<evidence type="ECO:0008006" key="5">
    <source>
        <dbReference type="Google" id="ProtNLM"/>
    </source>
</evidence>
<gene>
    <name evidence="3" type="ORF">RGQ29_010406</name>
</gene>
<feature type="region of interest" description="Disordered" evidence="2">
    <location>
        <begin position="313"/>
        <end position="338"/>
    </location>
</feature>
<dbReference type="PANTHER" id="PTHR35300">
    <property type="entry name" value="COACTIVATOR CBP, KIX DOMAIN-CONTAINING PROTEIN-RELATED"/>
    <property type="match status" value="1"/>
</dbReference>
<dbReference type="GO" id="GO:0006355">
    <property type="term" value="P:regulation of DNA-templated transcription"/>
    <property type="evidence" value="ECO:0007669"/>
    <property type="project" value="InterPro"/>
</dbReference>
<keyword evidence="1" id="KW-0539">Nucleus</keyword>
<dbReference type="InterPro" id="IPR036529">
    <property type="entry name" value="KIX_dom_sf"/>
</dbReference>
<dbReference type="PANTHER" id="PTHR35300:SF5">
    <property type="entry name" value="HISTONE ACETYLTRANSFERASE"/>
    <property type="match status" value="1"/>
</dbReference>
<comment type="caution">
    <text evidence="3">The sequence shown here is derived from an EMBL/GenBank/DDBJ whole genome shotgun (WGS) entry which is preliminary data.</text>
</comment>
<reference evidence="3 4" key="1">
    <citation type="journal article" date="2023" name="G3 (Bethesda)">
        <title>A haplotype-resolved chromosome-scale genome for Quercus rubra L. provides insights into the genetics of adaptive traits for red oak species.</title>
        <authorList>
            <person name="Kapoor B."/>
            <person name="Jenkins J."/>
            <person name="Schmutz J."/>
            <person name="Zhebentyayeva T."/>
            <person name="Kuelheim C."/>
            <person name="Coggeshall M."/>
            <person name="Heim C."/>
            <person name="Lasky J.R."/>
            <person name="Leites L."/>
            <person name="Islam-Faridi N."/>
            <person name="Romero-Severson J."/>
            <person name="DeLeo V.L."/>
            <person name="Lucas S.M."/>
            <person name="Lazic D."/>
            <person name="Gailing O."/>
            <person name="Carlson J."/>
            <person name="Staton M."/>
        </authorList>
    </citation>
    <scope>NUCLEOTIDE SEQUENCE [LARGE SCALE GENOMIC DNA]</scope>
    <source>
        <strain evidence="3">Pseudo-F2</strain>
    </source>
</reference>